<keyword evidence="2" id="KW-1185">Reference proteome</keyword>
<accession>A0A0L0FBH7</accession>
<reference evidence="1 2" key="1">
    <citation type="submission" date="2011-02" db="EMBL/GenBank/DDBJ databases">
        <title>The Genome Sequence of Sphaeroforma arctica JP610.</title>
        <authorList>
            <consortium name="The Broad Institute Genome Sequencing Platform"/>
            <person name="Russ C."/>
            <person name="Cuomo C."/>
            <person name="Young S.K."/>
            <person name="Zeng Q."/>
            <person name="Gargeya S."/>
            <person name="Alvarado L."/>
            <person name="Berlin A."/>
            <person name="Chapman S.B."/>
            <person name="Chen Z."/>
            <person name="Freedman E."/>
            <person name="Gellesch M."/>
            <person name="Goldberg J."/>
            <person name="Griggs A."/>
            <person name="Gujja S."/>
            <person name="Heilman E."/>
            <person name="Heiman D."/>
            <person name="Howarth C."/>
            <person name="Mehta T."/>
            <person name="Neiman D."/>
            <person name="Pearson M."/>
            <person name="Roberts A."/>
            <person name="Saif S."/>
            <person name="Shea T."/>
            <person name="Shenoy N."/>
            <person name="Sisk P."/>
            <person name="Stolte C."/>
            <person name="Sykes S."/>
            <person name="White J."/>
            <person name="Yandava C."/>
            <person name="Burger G."/>
            <person name="Gray M.W."/>
            <person name="Holland P.W.H."/>
            <person name="King N."/>
            <person name="Lang F.B.F."/>
            <person name="Roger A.J."/>
            <person name="Ruiz-Trillo I."/>
            <person name="Haas B."/>
            <person name="Nusbaum C."/>
            <person name="Birren B."/>
        </authorList>
    </citation>
    <scope>NUCLEOTIDE SEQUENCE [LARGE SCALE GENOMIC DNA]</scope>
    <source>
        <strain evidence="1 2">JP610</strain>
    </source>
</reference>
<feature type="non-terminal residue" evidence="1">
    <location>
        <position position="1"/>
    </location>
</feature>
<gene>
    <name evidence="1" type="ORF">SARC_13349</name>
</gene>
<name>A0A0L0FBH7_9EUKA</name>
<dbReference type="AlphaFoldDB" id="A0A0L0FBH7"/>
<organism evidence="1 2">
    <name type="scientific">Sphaeroforma arctica JP610</name>
    <dbReference type="NCBI Taxonomy" id="667725"/>
    <lineage>
        <taxon>Eukaryota</taxon>
        <taxon>Ichthyosporea</taxon>
        <taxon>Ichthyophonida</taxon>
        <taxon>Sphaeroforma</taxon>
    </lineage>
</organism>
<protein>
    <submittedName>
        <fullName evidence="1">Uncharacterized protein</fullName>
    </submittedName>
</protein>
<evidence type="ECO:0000313" key="1">
    <source>
        <dbReference type="EMBL" id="KNC74095.1"/>
    </source>
</evidence>
<dbReference type="GeneID" id="25913853"/>
<feature type="non-terminal residue" evidence="1">
    <location>
        <position position="59"/>
    </location>
</feature>
<dbReference type="RefSeq" id="XP_014147997.1">
    <property type="nucleotide sequence ID" value="XM_014292522.1"/>
</dbReference>
<dbReference type="EMBL" id="KQ244770">
    <property type="protein sequence ID" value="KNC74095.1"/>
    <property type="molecule type" value="Genomic_DNA"/>
</dbReference>
<sequence>DSKGSAHVVSVSLRYDTLTLDQFLEVRVIGLQVFFFPDYVVDMLHFVTPPAADVVTDTP</sequence>
<dbReference type="Proteomes" id="UP000054560">
    <property type="component" value="Unassembled WGS sequence"/>
</dbReference>
<evidence type="ECO:0000313" key="2">
    <source>
        <dbReference type="Proteomes" id="UP000054560"/>
    </source>
</evidence>
<proteinExistence type="predicted"/>